<reference evidence="1 2" key="1">
    <citation type="journal article" date="2013" name="Proc. Natl. Acad. Sci. U.S.A.">
        <title>Genome of an arbuscular mycorrhizal fungus provides insight into the oldest plant symbiosis.</title>
        <authorList>
            <person name="Tisserant E."/>
            <person name="Malbreil M."/>
            <person name="Kuo A."/>
            <person name="Kohler A."/>
            <person name="Symeonidi A."/>
            <person name="Balestrini R."/>
            <person name="Charron P."/>
            <person name="Duensing N."/>
            <person name="Frei Dit Frey N."/>
            <person name="Gianinazzi-Pearson V."/>
            <person name="Gilbert L.B."/>
            <person name="Handa Y."/>
            <person name="Herr J.R."/>
            <person name="Hijri M."/>
            <person name="Koul R."/>
            <person name="Kawaguchi M."/>
            <person name="Krajinski F."/>
            <person name="Lammers P.J."/>
            <person name="Masclaux F.G."/>
            <person name="Murat C."/>
            <person name="Morin E."/>
            <person name="Ndikumana S."/>
            <person name="Pagni M."/>
            <person name="Petitpierre D."/>
            <person name="Requena N."/>
            <person name="Rosikiewicz P."/>
            <person name="Riley R."/>
            <person name="Saito K."/>
            <person name="San Clemente H."/>
            <person name="Shapiro H."/>
            <person name="van Tuinen D."/>
            <person name="Becard G."/>
            <person name="Bonfante P."/>
            <person name="Paszkowski U."/>
            <person name="Shachar-Hill Y.Y."/>
            <person name="Tuskan G.A."/>
            <person name="Young P.W."/>
            <person name="Sanders I.R."/>
            <person name="Henrissat B."/>
            <person name="Rensing S.A."/>
            <person name="Grigoriev I.V."/>
            <person name="Corradi N."/>
            <person name="Roux C."/>
            <person name="Martin F."/>
        </authorList>
    </citation>
    <scope>NUCLEOTIDE SEQUENCE [LARGE SCALE GENOMIC DNA]</scope>
    <source>
        <strain evidence="1 2">DAOM 197198</strain>
    </source>
</reference>
<accession>A0A2P4PL40</accession>
<protein>
    <submittedName>
        <fullName evidence="1">Uncharacterized protein</fullName>
    </submittedName>
</protein>
<dbReference type="EMBL" id="AUPC02000199">
    <property type="protein sequence ID" value="POG66080.1"/>
    <property type="molecule type" value="Genomic_DNA"/>
</dbReference>
<name>A0A2P4PL40_RHIID</name>
<keyword evidence="2" id="KW-1185">Reference proteome</keyword>
<proteinExistence type="predicted"/>
<gene>
    <name evidence="1" type="ORF">GLOIN_2v1660148</name>
</gene>
<comment type="caution">
    <text evidence="1">The sequence shown here is derived from an EMBL/GenBank/DDBJ whole genome shotgun (WGS) entry which is preliminary data.</text>
</comment>
<dbReference type="AlphaFoldDB" id="A0A2P4PL40"/>
<evidence type="ECO:0000313" key="1">
    <source>
        <dbReference type="EMBL" id="POG66080.1"/>
    </source>
</evidence>
<organism evidence="1 2">
    <name type="scientific">Rhizophagus irregularis (strain DAOM 181602 / DAOM 197198 / MUCL 43194)</name>
    <name type="common">Arbuscular mycorrhizal fungus</name>
    <name type="synonym">Glomus intraradices</name>
    <dbReference type="NCBI Taxonomy" id="747089"/>
    <lineage>
        <taxon>Eukaryota</taxon>
        <taxon>Fungi</taxon>
        <taxon>Fungi incertae sedis</taxon>
        <taxon>Mucoromycota</taxon>
        <taxon>Glomeromycotina</taxon>
        <taxon>Glomeromycetes</taxon>
        <taxon>Glomerales</taxon>
        <taxon>Glomeraceae</taxon>
        <taxon>Rhizophagus</taxon>
    </lineage>
</organism>
<dbReference type="Proteomes" id="UP000018888">
    <property type="component" value="Unassembled WGS sequence"/>
</dbReference>
<evidence type="ECO:0000313" key="2">
    <source>
        <dbReference type="Proteomes" id="UP000018888"/>
    </source>
</evidence>
<sequence>MIGRENERRKFLTKKNDYFKKIEAKTWGNQITKKKFFFFRPNVSIMSNKRRSFPNYF</sequence>
<reference evidence="1 2" key="2">
    <citation type="journal article" date="2018" name="New Phytol.">
        <title>High intraspecific genome diversity in the model arbuscular mycorrhizal symbiont Rhizophagus irregularis.</title>
        <authorList>
            <person name="Chen E.C.H."/>
            <person name="Morin E."/>
            <person name="Beaudet D."/>
            <person name="Noel J."/>
            <person name="Yildirir G."/>
            <person name="Ndikumana S."/>
            <person name="Charron P."/>
            <person name="St-Onge C."/>
            <person name="Giorgi J."/>
            <person name="Kruger M."/>
            <person name="Marton T."/>
            <person name="Ropars J."/>
            <person name="Grigoriev I.V."/>
            <person name="Hainaut M."/>
            <person name="Henrissat B."/>
            <person name="Roux C."/>
            <person name="Martin F."/>
            <person name="Corradi N."/>
        </authorList>
    </citation>
    <scope>NUCLEOTIDE SEQUENCE [LARGE SCALE GENOMIC DNA]</scope>
    <source>
        <strain evidence="1 2">DAOM 197198</strain>
    </source>
</reference>